<accession>A0A0G4EUQ2</accession>
<protein>
    <submittedName>
        <fullName evidence="1">Uncharacterized protein</fullName>
    </submittedName>
</protein>
<dbReference type="AlphaFoldDB" id="A0A0G4EUQ2"/>
<keyword evidence="2" id="KW-1185">Reference proteome</keyword>
<evidence type="ECO:0000313" key="2">
    <source>
        <dbReference type="Proteomes" id="UP000041254"/>
    </source>
</evidence>
<organism evidence="1 2">
    <name type="scientific">Vitrella brassicaformis (strain CCMP3155)</name>
    <dbReference type="NCBI Taxonomy" id="1169540"/>
    <lineage>
        <taxon>Eukaryota</taxon>
        <taxon>Sar</taxon>
        <taxon>Alveolata</taxon>
        <taxon>Colpodellida</taxon>
        <taxon>Vitrellaceae</taxon>
        <taxon>Vitrella</taxon>
    </lineage>
</organism>
<evidence type="ECO:0000313" key="1">
    <source>
        <dbReference type="EMBL" id="CEM02320.1"/>
    </source>
</evidence>
<dbReference type="EMBL" id="CDMY01000323">
    <property type="protein sequence ID" value="CEM02320.1"/>
    <property type="molecule type" value="Genomic_DNA"/>
</dbReference>
<proteinExistence type="predicted"/>
<name>A0A0G4EUQ2_VITBC</name>
<reference evidence="1 2" key="1">
    <citation type="submission" date="2014-11" db="EMBL/GenBank/DDBJ databases">
        <authorList>
            <person name="Zhu J."/>
            <person name="Qi W."/>
            <person name="Song R."/>
        </authorList>
    </citation>
    <scope>NUCLEOTIDE SEQUENCE [LARGE SCALE GENOMIC DNA]</scope>
</reference>
<dbReference type="VEuPathDB" id="CryptoDB:Vbra_5432"/>
<gene>
    <name evidence="1" type="ORF">Vbra_5432</name>
</gene>
<dbReference type="Proteomes" id="UP000041254">
    <property type="component" value="Unassembled WGS sequence"/>
</dbReference>
<sequence>MGGLRQHDLTTGGLYETKASMDELLHAQTATGFPWPLVARNLRNGQLSSSQSCHQYAVEKGVGVENDKEQREAEWRTAVDLTTAATGKLIDDFIAGTRPADMESDQPDWLRSFQAERTRARGWSENEDKRLLELSSVMENATGAISYDDLRRDMAAEGYTREEKSFLTKLQGLGCRSGQKWSDADVQQLLDGWQTAPL</sequence>
<dbReference type="InParanoid" id="A0A0G4EUQ2"/>